<protein>
    <recommendedName>
        <fullName evidence="2">DUF8095 domain-containing protein</fullName>
    </recommendedName>
</protein>
<reference evidence="3 4" key="1">
    <citation type="submission" date="2014-08" db="EMBL/GenBank/DDBJ databases">
        <title>Chaperone-usher fimbriae in a diverse selection of Gallibacterium genomes.</title>
        <authorList>
            <person name="Kudirkiene E."/>
            <person name="Bager R.J."/>
            <person name="Johnson T.J."/>
            <person name="Bojesen A.M."/>
        </authorList>
    </citation>
    <scope>NUCLEOTIDE SEQUENCE [LARGE SCALE GENOMIC DNA]</scope>
    <source>
        <strain evidence="3 4">CCM5976</strain>
    </source>
</reference>
<gene>
    <name evidence="3" type="ORF">P375_04340</name>
</gene>
<feature type="domain" description="DUF8095" evidence="2">
    <location>
        <begin position="96"/>
        <end position="231"/>
    </location>
</feature>
<feature type="signal peptide" evidence="1">
    <location>
        <begin position="1"/>
        <end position="25"/>
    </location>
</feature>
<dbReference type="PROSITE" id="PS51257">
    <property type="entry name" value="PROKAR_LIPOPROTEIN"/>
    <property type="match status" value="1"/>
</dbReference>
<name>A0A0A2Y6D8_9PAST</name>
<evidence type="ECO:0000259" key="2">
    <source>
        <dbReference type="Pfam" id="PF26367"/>
    </source>
</evidence>
<proteinExistence type="predicted"/>
<comment type="caution">
    <text evidence="3">The sequence shown here is derived from an EMBL/GenBank/DDBJ whole genome shotgun (WGS) entry which is preliminary data.</text>
</comment>
<evidence type="ECO:0000256" key="1">
    <source>
        <dbReference type="SAM" id="SignalP"/>
    </source>
</evidence>
<organism evidence="3 4">
    <name type="scientific">Gallibacterium genomosp. 2</name>
    <dbReference type="NCBI Taxonomy" id="155517"/>
    <lineage>
        <taxon>Bacteria</taxon>
        <taxon>Pseudomonadati</taxon>
        <taxon>Pseudomonadota</taxon>
        <taxon>Gammaproteobacteria</taxon>
        <taxon>Pasteurellales</taxon>
        <taxon>Pasteurellaceae</taxon>
        <taxon>Gallibacterium</taxon>
    </lineage>
</organism>
<dbReference type="EMBL" id="JPXY01000017">
    <property type="protein sequence ID" value="KGQ33029.1"/>
    <property type="molecule type" value="Genomic_DNA"/>
</dbReference>
<dbReference type="InterPro" id="IPR058408">
    <property type="entry name" value="DUF8095"/>
</dbReference>
<keyword evidence="1" id="KW-0732">Signal</keyword>
<feature type="chain" id="PRO_5002008216" description="DUF8095 domain-containing protein" evidence="1">
    <location>
        <begin position="26"/>
        <end position="236"/>
    </location>
</feature>
<dbReference type="RefSeq" id="WP_039134733.1">
    <property type="nucleotide sequence ID" value="NZ_JPXY01000017.1"/>
</dbReference>
<evidence type="ECO:0000313" key="3">
    <source>
        <dbReference type="EMBL" id="KGQ33029.1"/>
    </source>
</evidence>
<dbReference type="AlphaFoldDB" id="A0A0A2Y6D8"/>
<keyword evidence="4" id="KW-1185">Reference proteome</keyword>
<dbReference type="Pfam" id="PF26367">
    <property type="entry name" value="DUF8095"/>
    <property type="match status" value="1"/>
</dbReference>
<evidence type="ECO:0000313" key="4">
    <source>
        <dbReference type="Proteomes" id="UP000030418"/>
    </source>
</evidence>
<sequence length="236" mass="27245">MKTFKTSFILLTTGLLLSCADIYYARNPDAVFDWIKFIDNKGNVQEATFFKTVTTKKEDSKGSINIKTTFSGVTSHRELADLYLLDAYDENIYLGIVNKSGDRYFSPYSKDDILNLKAERYFDLYEIGKGRISQTTYFSKNKLCQDFISKNGILLNIASNYYDLRNENTFYTLFIKAKLNNKKILDKVDYSYEITANTAQQKEKIKRAITDQEVEKLVLVNLSEKAGFLDHFICTK</sequence>
<dbReference type="Proteomes" id="UP000030418">
    <property type="component" value="Unassembled WGS sequence"/>
</dbReference>
<accession>A0A0A2Y6D8</accession>